<name>A0AAD7GQD0_9AGAR</name>
<keyword evidence="2" id="KW-1185">Reference proteome</keyword>
<comment type="caution">
    <text evidence="1">The sequence shown here is derived from an EMBL/GenBank/DDBJ whole genome shotgun (WGS) entry which is preliminary data.</text>
</comment>
<dbReference type="EMBL" id="JARKIB010000568">
    <property type="protein sequence ID" value="KAJ7699688.1"/>
    <property type="molecule type" value="Genomic_DNA"/>
</dbReference>
<dbReference type="AlphaFoldDB" id="A0AAD7GQD0"/>
<gene>
    <name evidence="1" type="ORF">B0H16DRAFT_1749328</name>
</gene>
<protein>
    <submittedName>
        <fullName evidence="1">Uncharacterized protein</fullName>
    </submittedName>
</protein>
<evidence type="ECO:0000313" key="2">
    <source>
        <dbReference type="Proteomes" id="UP001215598"/>
    </source>
</evidence>
<evidence type="ECO:0000313" key="1">
    <source>
        <dbReference type="EMBL" id="KAJ7699688.1"/>
    </source>
</evidence>
<dbReference type="Proteomes" id="UP001215598">
    <property type="component" value="Unassembled WGS sequence"/>
</dbReference>
<organism evidence="1 2">
    <name type="scientific">Mycena metata</name>
    <dbReference type="NCBI Taxonomy" id="1033252"/>
    <lineage>
        <taxon>Eukaryota</taxon>
        <taxon>Fungi</taxon>
        <taxon>Dikarya</taxon>
        <taxon>Basidiomycota</taxon>
        <taxon>Agaricomycotina</taxon>
        <taxon>Agaricomycetes</taxon>
        <taxon>Agaricomycetidae</taxon>
        <taxon>Agaricales</taxon>
        <taxon>Marasmiineae</taxon>
        <taxon>Mycenaceae</taxon>
        <taxon>Mycena</taxon>
    </lineage>
</organism>
<reference evidence="1" key="1">
    <citation type="submission" date="2023-03" db="EMBL/GenBank/DDBJ databases">
        <title>Massive genome expansion in bonnet fungi (Mycena s.s.) driven by repeated elements and novel gene families across ecological guilds.</title>
        <authorList>
            <consortium name="Lawrence Berkeley National Laboratory"/>
            <person name="Harder C.B."/>
            <person name="Miyauchi S."/>
            <person name="Viragh M."/>
            <person name="Kuo A."/>
            <person name="Thoen E."/>
            <person name="Andreopoulos B."/>
            <person name="Lu D."/>
            <person name="Skrede I."/>
            <person name="Drula E."/>
            <person name="Henrissat B."/>
            <person name="Morin E."/>
            <person name="Kohler A."/>
            <person name="Barry K."/>
            <person name="LaButti K."/>
            <person name="Morin E."/>
            <person name="Salamov A."/>
            <person name="Lipzen A."/>
            <person name="Mereny Z."/>
            <person name="Hegedus B."/>
            <person name="Baldrian P."/>
            <person name="Stursova M."/>
            <person name="Weitz H."/>
            <person name="Taylor A."/>
            <person name="Grigoriev I.V."/>
            <person name="Nagy L.G."/>
            <person name="Martin F."/>
            <person name="Kauserud H."/>
        </authorList>
    </citation>
    <scope>NUCLEOTIDE SEQUENCE</scope>
    <source>
        <strain evidence="1">CBHHK182m</strain>
    </source>
</reference>
<accession>A0AAD7GQD0</accession>
<sequence length="248" mass="27918">MSLRVSLVRGYSVVPEPLDELPVKVQEPEVTLNVLHSLWDGPFLNPGDLHRVHAYLAVPDNHPQVLHFLLLELALLRFEEQLVVLVFPHPFLAAASGTRPSLPAASDTDATAKPKLFDFKTPAGIKEFIAWTLQTHTNGSKAFYWRQWGDGIQKKVNPRAIHPLRIAPVGALLLSVQAVECELAFWKTGVNVVPRGPLSHFSFDNWGDIKHRDLATNKLKITLKRRVIEYAAIRPLFALFSNSLSRRY</sequence>
<proteinExistence type="predicted"/>